<accession>A0A7W7T0U5</accession>
<keyword evidence="2" id="KW-1185">Reference proteome</keyword>
<organism evidence="1 2">
    <name type="scientific">Saccharothrix violaceirubra</name>
    <dbReference type="NCBI Taxonomy" id="413306"/>
    <lineage>
        <taxon>Bacteria</taxon>
        <taxon>Bacillati</taxon>
        <taxon>Actinomycetota</taxon>
        <taxon>Actinomycetes</taxon>
        <taxon>Pseudonocardiales</taxon>
        <taxon>Pseudonocardiaceae</taxon>
        <taxon>Saccharothrix</taxon>
    </lineage>
</organism>
<evidence type="ECO:0000313" key="1">
    <source>
        <dbReference type="EMBL" id="MBB4964465.1"/>
    </source>
</evidence>
<comment type="caution">
    <text evidence="1">The sequence shown here is derived from an EMBL/GenBank/DDBJ whole genome shotgun (WGS) entry which is preliminary data.</text>
</comment>
<dbReference type="AlphaFoldDB" id="A0A7W7T0U5"/>
<dbReference type="Proteomes" id="UP000542674">
    <property type="component" value="Unassembled WGS sequence"/>
</dbReference>
<dbReference type="EMBL" id="JACHJS010000001">
    <property type="protein sequence ID" value="MBB4964465.1"/>
    <property type="molecule type" value="Genomic_DNA"/>
</dbReference>
<proteinExistence type="predicted"/>
<dbReference type="RefSeq" id="WP_184667491.1">
    <property type="nucleotide sequence ID" value="NZ_BAABAI010000031.1"/>
</dbReference>
<name>A0A7W7T0U5_9PSEU</name>
<reference evidence="1 2" key="1">
    <citation type="submission" date="2020-08" db="EMBL/GenBank/DDBJ databases">
        <title>Sequencing the genomes of 1000 actinobacteria strains.</title>
        <authorList>
            <person name="Klenk H.-P."/>
        </authorList>
    </citation>
    <scope>NUCLEOTIDE SEQUENCE [LARGE SCALE GENOMIC DNA]</scope>
    <source>
        <strain evidence="1 2">DSM 45084</strain>
    </source>
</reference>
<evidence type="ECO:0000313" key="2">
    <source>
        <dbReference type="Proteomes" id="UP000542674"/>
    </source>
</evidence>
<sequence>MGERGFDAQLLGHLVEVASDDQVHLVQRVAGGIDPGTVFGKHASSLAGLVTELPRVHAALFHHHRQGQPAIRLLNRLCANGVRLVRGVRDIWGADPTLDGLLAVLAEAIGEPPSRDLAGDLATRLQRHVDDLPALIATRFKRAWAGPAGPTLADSVADEVACLLAFADRDPTALEHDLTAAARAGKPLDADTVWRALLPDPAEHVVAGVVRGTAELRDLRLFHPGTDQRPLRAATGLRWGMSTGRLHKFVSGFAVAGEACVVTVTVTARDKPSAGRLARRTLAELLDQYLAGTRFAELELDPRVLVARVGTTSTLELGPPVRGTPQAKPLTTPHLPEEVRRSLRMAHIAARTDSPSAAAALSWSAVEACGLANRDELAAALSLQCLRQAVVQTHRNVRLSVVTRLAFARNRTELAALSARQARRAADACPPGPRREELRDALAHADKIHREVRDAHDDLRGKLDTTALEAAAPYRRRFHLDDLNTWVDVLTGPSPLDDLLPHLHPLAGRQAAVWRSRLASPRRCAAWLRRRQQRMTTVLDALYATRNLTLHAGVFQSAADTVHGAGAVLVTDLVLELLGHWYNTAPTARQPVSVVTALARRQAAVLAGFARGTPPAALDFESLTAPVPSAPWRLR</sequence>
<gene>
    <name evidence="1" type="ORF">F4559_001824</name>
</gene>
<protein>
    <submittedName>
        <fullName evidence="1">Uncharacterized protein</fullName>
    </submittedName>
</protein>